<dbReference type="SUPFAM" id="SSF54928">
    <property type="entry name" value="RNA-binding domain, RBD"/>
    <property type="match status" value="2"/>
</dbReference>
<dbReference type="InterPro" id="IPR000504">
    <property type="entry name" value="RRM_dom"/>
</dbReference>
<reference evidence="6" key="1">
    <citation type="journal article" date="2019" name="Gigascience">
        <title>De novo genome assembly of the endangered Acer yangbiense, a plant species with extremely small populations endemic to Yunnan Province, China.</title>
        <authorList>
            <person name="Yang J."/>
            <person name="Wariss H.M."/>
            <person name="Tao L."/>
            <person name="Zhang R."/>
            <person name="Yun Q."/>
            <person name="Hollingsworth P."/>
            <person name="Dao Z."/>
            <person name="Luo G."/>
            <person name="Guo H."/>
            <person name="Ma Y."/>
            <person name="Sun W."/>
        </authorList>
    </citation>
    <scope>NUCLEOTIDE SEQUENCE [LARGE SCALE GENOMIC DNA]</scope>
    <source>
        <strain evidence="6">cv. Malutang</strain>
    </source>
</reference>
<dbReference type="InterPro" id="IPR012677">
    <property type="entry name" value="Nucleotide-bd_a/b_plait_sf"/>
</dbReference>
<proteinExistence type="predicted"/>
<keyword evidence="6" id="KW-1185">Reference proteome</keyword>
<evidence type="ECO:0000313" key="6">
    <source>
        <dbReference type="Proteomes" id="UP000323000"/>
    </source>
</evidence>
<dbReference type="InterPro" id="IPR035979">
    <property type="entry name" value="RBD_domain_sf"/>
</dbReference>
<dbReference type="PANTHER" id="PTHR24012">
    <property type="entry name" value="RNA BINDING PROTEIN"/>
    <property type="match status" value="1"/>
</dbReference>
<dbReference type="Gene3D" id="3.30.70.330">
    <property type="match status" value="1"/>
</dbReference>
<keyword evidence="2 3" id="KW-0694">RNA-binding</keyword>
<dbReference type="GO" id="GO:0003723">
    <property type="term" value="F:RNA binding"/>
    <property type="evidence" value="ECO:0007669"/>
    <property type="project" value="UniProtKB-UniRule"/>
</dbReference>
<organism evidence="5 6">
    <name type="scientific">Acer yangbiense</name>
    <dbReference type="NCBI Taxonomy" id="1000413"/>
    <lineage>
        <taxon>Eukaryota</taxon>
        <taxon>Viridiplantae</taxon>
        <taxon>Streptophyta</taxon>
        <taxon>Embryophyta</taxon>
        <taxon>Tracheophyta</taxon>
        <taxon>Spermatophyta</taxon>
        <taxon>Magnoliopsida</taxon>
        <taxon>eudicotyledons</taxon>
        <taxon>Gunneridae</taxon>
        <taxon>Pentapetalae</taxon>
        <taxon>rosids</taxon>
        <taxon>malvids</taxon>
        <taxon>Sapindales</taxon>
        <taxon>Sapindaceae</taxon>
        <taxon>Hippocastanoideae</taxon>
        <taxon>Acereae</taxon>
        <taxon>Acer</taxon>
    </lineage>
</organism>
<protein>
    <recommendedName>
        <fullName evidence="4">RRM domain-containing protein</fullName>
    </recommendedName>
</protein>
<dbReference type="AlphaFoldDB" id="A0A5C7GSI2"/>
<evidence type="ECO:0000259" key="4">
    <source>
        <dbReference type="PROSITE" id="PS50102"/>
    </source>
</evidence>
<gene>
    <name evidence="5" type="ORF">EZV62_026430</name>
</gene>
<keyword evidence="1" id="KW-0677">Repeat</keyword>
<evidence type="ECO:0000256" key="3">
    <source>
        <dbReference type="PROSITE-ProRule" id="PRU00176"/>
    </source>
</evidence>
<dbReference type="PROSITE" id="PS50102">
    <property type="entry name" value="RRM"/>
    <property type="match status" value="1"/>
</dbReference>
<name>A0A5C7GSI2_9ROSI</name>
<dbReference type="OrthoDB" id="692435at2759"/>
<feature type="domain" description="RRM" evidence="4">
    <location>
        <begin position="76"/>
        <end position="124"/>
    </location>
</feature>
<evidence type="ECO:0000313" key="5">
    <source>
        <dbReference type="EMBL" id="TXG47136.1"/>
    </source>
</evidence>
<accession>A0A5C7GSI2</accession>
<dbReference type="EMBL" id="VAHF01000013">
    <property type="protein sequence ID" value="TXG47136.1"/>
    <property type="molecule type" value="Genomic_DNA"/>
</dbReference>
<sequence>MFDLLLSSRKFASACKDMVVEEGAVSKGFRFVQFDSEELAMVACAALHDTLVHGRKSSYMIPIIANFLIRSCDAVIMKDVKGKSKGFGFVKFKSPEEARKAVEVLNGAQLVSFASSVSVLQSTKYSTSNISNKDLNYGNYWGLKATTSHKKESIKSGSLGTAVEVLAVVAGAVEVLEVVAGAVEDLAVVAGTVEVLAVLAGNGCCRHLLSCFNFLLFALVNGNQVVFVNDALHWLTGNSSRILALDLDCDVWRKISLPDEVCYGSDVWMKTWVLKDYYSEEWHAVDRVLVYHWKSKLWKEMYSVKNSSTLPLWFSAHAFHIFSE</sequence>
<dbReference type="Proteomes" id="UP000323000">
    <property type="component" value="Chromosome 13"/>
</dbReference>
<evidence type="ECO:0000256" key="1">
    <source>
        <dbReference type="ARBA" id="ARBA00022737"/>
    </source>
</evidence>
<dbReference type="Pfam" id="PF00076">
    <property type="entry name" value="RRM_1"/>
    <property type="match status" value="1"/>
</dbReference>
<evidence type="ECO:0000256" key="2">
    <source>
        <dbReference type="ARBA" id="ARBA00022884"/>
    </source>
</evidence>
<comment type="caution">
    <text evidence="5">The sequence shown here is derived from an EMBL/GenBank/DDBJ whole genome shotgun (WGS) entry which is preliminary data.</text>
</comment>